<evidence type="ECO:0000256" key="3">
    <source>
        <dbReference type="SAM" id="MobiDB-lite"/>
    </source>
</evidence>
<feature type="region of interest" description="Disordered" evidence="3">
    <location>
        <begin position="332"/>
        <end position="360"/>
    </location>
</feature>
<accession>A0AAN6FF68</accession>
<dbReference type="InterPro" id="IPR011047">
    <property type="entry name" value="Quinoprotein_ADH-like_sf"/>
</dbReference>
<dbReference type="InterPro" id="IPR001680">
    <property type="entry name" value="WD40_rpt"/>
</dbReference>
<name>A0AAN6FF68_9PEZI</name>
<evidence type="ECO:0000256" key="1">
    <source>
        <dbReference type="ARBA" id="ARBA00022574"/>
    </source>
</evidence>
<gene>
    <name evidence="4" type="ORF">LTR82_012597</name>
</gene>
<proteinExistence type="predicted"/>
<evidence type="ECO:0000256" key="2">
    <source>
        <dbReference type="ARBA" id="ARBA00022737"/>
    </source>
</evidence>
<dbReference type="EMBL" id="JASUXU010000051">
    <property type="protein sequence ID" value="KAK0315270.1"/>
    <property type="molecule type" value="Genomic_DNA"/>
</dbReference>
<dbReference type="InterPro" id="IPR015943">
    <property type="entry name" value="WD40/YVTN_repeat-like_dom_sf"/>
</dbReference>
<keyword evidence="1" id="KW-0853">WD repeat</keyword>
<dbReference type="Gene3D" id="2.130.10.10">
    <property type="entry name" value="YVTN repeat-like/Quinoprotein amine dehydrogenase"/>
    <property type="match status" value="2"/>
</dbReference>
<dbReference type="Proteomes" id="UP001168146">
    <property type="component" value="Unassembled WGS sequence"/>
</dbReference>
<dbReference type="Pfam" id="PF00400">
    <property type="entry name" value="WD40"/>
    <property type="match status" value="1"/>
</dbReference>
<reference evidence="4" key="1">
    <citation type="submission" date="2021-12" db="EMBL/GenBank/DDBJ databases">
        <title>Black yeast isolated from Biological Soil Crust.</title>
        <authorList>
            <person name="Kurbessoian T."/>
        </authorList>
    </citation>
    <scope>NUCLEOTIDE SEQUENCE</scope>
    <source>
        <strain evidence="4">CCFEE 5208</strain>
    </source>
</reference>
<dbReference type="SUPFAM" id="SSF50998">
    <property type="entry name" value="Quinoprotein alcohol dehydrogenase-like"/>
    <property type="match status" value="1"/>
</dbReference>
<dbReference type="PANTHER" id="PTHR19848:SF8">
    <property type="entry name" value="F-BOX AND WD REPEAT DOMAIN CONTAINING 7"/>
    <property type="match status" value="1"/>
</dbReference>
<sequence length="465" mass="50087">MPATDSPAIIVARFLKSSNYTETYDAFIAEAGLPSDAGTVSKGDLTIEQLLEEKKTFDLSRNFEKLGVEEDDDGKGWLKPAPENAERVSSLPSSSNILSVAVHTVQFPDGEMPALFATSADRRLHVLDANTIALRASRAGLQDSPMLSCVVFRQKYLLTAAMSGQLLVSNVDGSTVESRRDHSKYIVRVAVRDDASEPLIATAGWDGKIMIYRPSVTSSGEMSLRDPKATITLPTKPEAMIFVEHAEAQQPLLVVTRTDSSFLYYYTTESEPRLLGRQNLAPHSNAWVAFTPSALALSPRDPTLVAVGTSTVPHMKLLLVRLLIPSYDQATQPTAQSHHIPSHNDTPIAPETQSSQARRELALADRESVAIQIHCTTMAPQTAYSTPAVAWRPDGSGVWVNGDDGAVRGVEASSGKVVCTLQGGHEAGSKVRCLWAGRVGDGEVLVSGGFDQRLVVWRAGVVGVA</sequence>
<protein>
    <recommendedName>
        <fullName evidence="6">LisH domain-containing protein</fullName>
    </recommendedName>
</protein>
<evidence type="ECO:0000313" key="4">
    <source>
        <dbReference type="EMBL" id="KAK0315270.1"/>
    </source>
</evidence>
<dbReference type="PROSITE" id="PS50896">
    <property type="entry name" value="LISH"/>
    <property type="match status" value="1"/>
</dbReference>
<keyword evidence="2" id="KW-0677">Repeat</keyword>
<evidence type="ECO:0000313" key="5">
    <source>
        <dbReference type="Proteomes" id="UP001168146"/>
    </source>
</evidence>
<organism evidence="4 5">
    <name type="scientific">Friedmanniomyces endolithicus</name>
    <dbReference type="NCBI Taxonomy" id="329885"/>
    <lineage>
        <taxon>Eukaryota</taxon>
        <taxon>Fungi</taxon>
        <taxon>Dikarya</taxon>
        <taxon>Ascomycota</taxon>
        <taxon>Pezizomycotina</taxon>
        <taxon>Dothideomycetes</taxon>
        <taxon>Dothideomycetidae</taxon>
        <taxon>Mycosphaerellales</taxon>
        <taxon>Teratosphaeriaceae</taxon>
        <taxon>Friedmanniomyces</taxon>
    </lineage>
</organism>
<dbReference type="InterPro" id="IPR006594">
    <property type="entry name" value="LisH"/>
</dbReference>
<feature type="compositionally biased region" description="Polar residues" evidence="3">
    <location>
        <begin position="332"/>
        <end position="356"/>
    </location>
</feature>
<dbReference type="PANTHER" id="PTHR19848">
    <property type="entry name" value="WD40 REPEAT PROTEIN"/>
    <property type="match status" value="1"/>
</dbReference>
<dbReference type="AlphaFoldDB" id="A0AAN6FF68"/>
<comment type="caution">
    <text evidence="4">The sequence shown here is derived from an EMBL/GenBank/DDBJ whole genome shotgun (WGS) entry which is preliminary data.</text>
</comment>
<evidence type="ECO:0008006" key="6">
    <source>
        <dbReference type="Google" id="ProtNLM"/>
    </source>
</evidence>
<dbReference type="SMART" id="SM00320">
    <property type="entry name" value="WD40"/>
    <property type="match status" value="3"/>
</dbReference>